<keyword evidence="6 8" id="KW-0472">Membrane</keyword>
<feature type="transmembrane region" description="Helical" evidence="8">
    <location>
        <begin position="183"/>
        <end position="204"/>
    </location>
</feature>
<evidence type="ECO:0000256" key="8">
    <source>
        <dbReference type="SAM" id="Phobius"/>
    </source>
</evidence>
<keyword evidence="2" id="KW-0813">Transport</keyword>
<reference evidence="10" key="1">
    <citation type="submission" date="2020-05" db="EMBL/GenBank/DDBJ databases">
        <authorList>
            <person name="Chiriac C."/>
            <person name="Salcher M."/>
            <person name="Ghai R."/>
            <person name="Kavagutti S V."/>
        </authorList>
    </citation>
    <scope>NUCLEOTIDE SEQUENCE</scope>
</reference>
<evidence type="ECO:0000259" key="9">
    <source>
        <dbReference type="Pfam" id="PF07885"/>
    </source>
</evidence>
<keyword evidence="5" id="KW-0406">Ion transport</keyword>
<evidence type="ECO:0000313" key="10">
    <source>
        <dbReference type="EMBL" id="CAB4909706.1"/>
    </source>
</evidence>
<feature type="transmembrane region" description="Helical" evidence="8">
    <location>
        <begin position="55"/>
        <end position="76"/>
    </location>
</feature>
<feature type="domain" description="Potassium channel" evidence="9">
    <location>
        <begin position="130"/>
        <end position="207"/>
    </location>
</feature>
<proteinExistence type="predicted"/>
<sequence length="255" mass="28062">MKSKKVKAPPPTLTRAQERYDDIVMVPIYIAALAWLVGTLFRISPALRPVYGDTGTLITWYVTGVFAIDIVIRFILDPDKRHFIQRKWLLIVCVIVPFLRIYVVVSAIRGIRRDRNAITKMVFLYAMYGVLFVISIGATLVLSVEIDGDGTIHTYSDAVWWSLETVTTVGYGDYTPVTAAGRVTAAVIMFSGAAAVGALTAAVASRFIKNSNEPAVQTTQAPQIPPAPSDDLHQAIETLTAQIHELNRRLEGEGE</sequence>
<gene>
    <name evidence="10" type="ORF">UFOPK3610_00701</name>
</gene>
<dbReference type="AlphaFoldDB" id="A0A6J7GRY0"/>
<dbReference type="EMBL" id="CAFBMR010000018">
    <property type="protein sequence ID" value="CAB4909706.1"/>
    <property type="molecule type" value="Genomic_DNA"/>
</dbReference>
<organism evidence="10">
    <name type="scientific">freshwater metagenome</name>
    <dbReference type="NCBI Taxonomy" id="449393"/>
    <lineage>
        <taxon>unclassified sequences</taxon>
        <taxon>metagenomes</taxon>
        <taxon>ecological metagenomes</taxon>
    </lineage>
</organism>
<feature type="transmembrane region" description="Helical" evidence="8">
    <location>
        <begin position="88"/>
        <end position="110"/>
    </location>
</feature>
<feature type="transmembrane region" description="Helical" evidence="8">
    <location>
        <begin position="122"/>
        <end position="144"/>
    </location>
</feature>
<evidence type="ECO:0000256" key="2">
    <source>
        <dbReference type="ARBA" id="ARBA00022448"/>
    </source>
</evidence>
<dbReference type="InterPro" id="IPR027359">
    <property type="entry name" value="Volt_channel_dom_sf"/>
</dbReference>
<dbReference type="PANTHER" id="PTHR11537">
    <property type="entry name" value="VOLTAGE-GATED POTASSIUM CHANNEL"/>
    <property type="match status" value="1"/>
</dbReference>
<keyword evidence="4 8" id="KW-1133">Transmembrane helix</keyword>
<dbReference type="GO" id="GO:0005249">
    <property type="term" value="F:voltage-gated potassium channel activity"/>
    <property type="evidence" value="ECO:0007669"/>
    <property type="project" value="InterPro"/>
</dbReference>
<protein>
    <submittedName>
        <fullName evidence="10">Unannotated protein</fullName>
    </submittedName>
</protein>
<name>A0A6J7GRY0_9ZZZZ</name>
<dbReference type="GO" id="GO:0001508">
    <property type="term" value="P:action potential"/>
    <property type="evidence" value="ECO:0007669"/>
    <property type="project" value="TreeGrafter"/>
</dbReference>
<dbReference type="InterPro" id="IPR028325">
    <property type="entry name" value="VG_K_chnl"/>
</dbReference>
<evidence type="ECO:0000256" key="6">
    <source>
        <dbReference type="ARBA" id="ARBA00023136"/>
    </source>
</evidence>
<dbReference type="SUPFAM" id="SSF81324">
    <property type="entry name" value="Voltage-gated potassium channels"/>
    <property type="match status" value="1"/>
</dbReference>
<dbReference type="Pfam" id="PF07885">
    <property type="entry name" value="Ion_trans_2"/>
    <property type="match status" value="1"/>
</dbReference>
<dbReference type="Gene3D" id="1.10.287.70">
    <property type="match status" value="1"/>
</dbReference>
<evidence type="ECO:0000256" key="1">
    <source>
        <dbReference type="ARBA" id="ARBA00004141"/>
    </source>
</evidence>
<evidence type="ECO:0000256" key="4">
    <source>
        <dbReference type="ARBA" id="ARBA00022989"/>
    </source>
</evidence>
<dbReference type="PANTHER" id="PTHR11537:SF254">
    <property type="entry name" value="POTASSIUM VOLTAGE-GATED CHANNEL PROTEIN SHAB"/>
    <property type="match status" value="1"/>
</dbReference>
<evidence type="ECO:0000256" key="5">
    <source>
        <dbReference type="ARBA" id="ARBA00023065"/>
    </source>
</evidence>
<evidence type="ECO:0000256" key="3">
    <source>
        <dbReference type="ARBA" id="ARBA00022692"/>
    </source>
</evidence>
<keyword evidence="3 8" id="KW-0812">Transmembrane</keyword>
<dbReference type="Gene3D" id="1.20.5.110">
    <property type="match status" value="1"/>
</dbReference>
<evidence type="ECO:0000256" key="7">
    <source>
        <dbReference type="ARBA" id="ARBA00023303"/>
    </source>
</evidence>
<dbReference type="GO" id="GO:0008076">
    <property type="term" value="C:voltage-gated potassium channel complex"/>
    <property type="evidence" value="ECO:0007669"/>
    <property type="project" value="InterPro"/>
</dbReference>
<dbReference type="Gene3D" id="1.20.120.350">
    <property type="entry name" value="Voltage-gated potassium channels. Chain C"/>
    <property type="match status" value="1"/>
</dbReference>
<comment type="subcellular location">
    <subcellularLocation>
        <location evidence="1">Membrane</location>
        <topology evidence="1">Multi-pass membrane protein</topology>
    </subcellularLocation>
</comment>
<keyword evidence="7" id="KW-0407">Ion channel</keyword>
<dbReference type="InterPro" id="IPR013099">
    <property type="entry name" value="K_chnl_dom"/>
</dbReference>
<feature type="transmembrane region" description="Helical" evidence="8">
    <location>
        <begin position="23"/>
        <end position="43"/>
    </location>
</feature>
<accession>A0A6J7GRY0</accession>